<proteinExistence type="predicted"/>
<accession>X1PHC7</accession>
<dbReference type="Gene3D" id="3.10.129.10">
    <property type="entry name" value="Hotdog Thioesterase"/>
    <property type="match status" value="1"/>
</dbReference>
<dbReference type="InterPro" id="IPR029069">
    <property type="entry name" value="HotDog_dom_sf"/>
</dbReference>
<feature type="non-terminal residue" evidence="1">
    <location>
        <position position="1"/>
    </location>
</feature>
<dbReference type="EMBL" id="BARV01041963">
    <property type="protein sequence ID" value="GAI55702.1"/>
    <property type="molecule type" value="Genomic_DNA"/>
</dbReference>
<sequence length="63" mass="7242">GKNDLICEAYLIFVALNDDGKLAKAIPVKPVSKSEKKFYTEALRRKQPLIKQKEKYCSNEKKL</sequence>
<name>X1PHC7_9ZZZZ</name>
<dbReference type="SUPFAM" id="SSF54637">
    <property type="entry name" value="Thioesterase/thiol ester dehydrase-isomerase"/>
    <property type="match status" value="1"/>
</dbReference>
<evidence type="ECO:0008006" key="2">
    <source>
        <dbReference type="Google" id="ProtNLM"/>
    </source>
</evidence>
<reference evidence="1" key="1">
    <citation type="journal article" date="2014" name="Front. Microbiol.">
        <title>High frequency of phylogenetically diverse reductive dehalogenase-homologous genes in deep subseafloor sedimentary metagenomes.</title>
        <authorList>
            <person name="Kawai M."/>
            <person name="Futagami T."/>
            <person name="Toyoda A."/>
            <person name="Takaki Y."/>
            <person name="Nishi S."/>
            <person name="Hori S."/>
            <person name="Arai W."/>
            <person name="Tsubouchi T."/>
            <person name="Morono Y."/>
            <person name="Uchiyama I."/>
            <person name="Ito T."/>
            <person name="Fujiyama A."/>
            <person name="Inagaki F."/>
            <person name="Takami H."/>
        </authorList>
    </citation>
    <scope>NUCLEOTIDE SEQUENCE</scope>
    <source>
        <strain evidence="1">Expedition CK06-06</strain>
    </source>
</reference>
<dbReference type="AlphaFoldDB" id="X1PHC7"/>
<organism evidence="1">
    <name type="scientific">marine sediment metagenome</name>
    <dbReference type="NCBI Taxonomy" id="412755"/>
    <lineage>
        <taxon>unclassified sequences</taxon>
        <taxon>metagenomes</taxon>
        <taxon>ecological metagenomes</taxon>
    </lineage>
</organism>
<comment type="caution">
    <text evidence="1">The sequence shown here is derived from an EMBL/GenBank/DDBJ whole genome shotgun (WGS) entry which is preliminary data.</text>
</comment>
<evidence type="ECO:0000313" key="1">
    <source>
        <dbReference type="EMBL" id="GAI55702.1"/>
    </source>
</evidence>
<protein>
    <recommendedName>
        <fullName evidence="2">Acyl-CoA thioesterase</fullName>
    </recommendedName>
</protein>
<gene>
    <name evidence="1" type="ORF">S06H3_63311</name>
</gene>